<reference evidence="2" key="1">
    <citation type="submission" date="2016-03" db="EMBL/GenBank/DDBJ databases">
        <title>Gut transcriptome analysis on engorged females of Ornithodoros mimon (Acari: Argasidae) and phylogenetic inferences of soft ticks.</title>
        <authorList>
            <person name="Landulfo G.A."/>
            <person name="Giovanni D."/>
            <person name="Carvalho E."/>
            <person name="Junqueira-de-Azevedo I."/>
            <person name="Patane J."/>
            <person name="Mendoca R."/>
            <person name="Barros-Battesti D."/>
        </authorList>
    </citation>
    <scope>NUCLEOTIDE SEQUENCE</scope>
    <source>
        <strain evidence="2">Females</strain>
        <tissue evidence="2">Gut</tissue>
    </source>
</reference>
<evidence type="ECO:0000313" key="2">
    <source>
        <dbReference type="EMBL" id="JAR87137.1"/>
    </source>
</evidence>
<dbReference type="EMBL" id="GEIB01000899">
    <property type="protein sequence ID" value="JAR87137.1"/>
    <property type="molecule type" value="Transcribed_RNA"/>
</dbReference>
<dbReference type="SUPFAM" id="SSF74650">
    <property type="entry name" value="Galactose mutarotase-like"/>
    <property type="match status" value="1"/>
</dbReference>
<proteinExistence type="predicted"/>
<dbReference type="AlphaFoldDB" id="A0A147B8P7"/>
<dbReference type="InterPro" id="IPR011682">
    <property type="entry name" value="Glyco_hydro_38_C"/>
</dbReference>
<dbReference type="GO" id="GO:0000139">
    <property type="term" value="C:Golgi membrane"/>
    <property type="evidence" value="ECO:0007669"/>
    <property type="project" value="TreeGrafter"/>
</dbReference>
<organism evidence="2">
    <name type="scientific">Alectorobius mimon</name>
    <dbReference type="NCBI Taxonomy" id="360319"/>
    <lineage>
        <taxon>Eukaryota</taxon>
        <taxon>Metazoa</taxon>
        <taxon>Ecdysozoa</taxon>
        <taxon>Arthropoda</taxon>
        <taxon>Chelicerata</taxon>
        <taxon>Arachnida</taxon>
        <taxon>Acari</taxon>
        <taxon>Parasitiformes</taxon>
        <taxon>Ixodida</taxon>
        <taxon>Ixodoidea</taxon>
        <taxon>Argasidae</taxon>
        <taxon>Ornithodorinae</taxon>
        <taxon>Alectorobius</taxon>
    </lineage>
</organism>
<feature type="non-terminal residue" evidence="2">
    <location>
        <position position="235"/>
    </location>
</feature>
<dbReference type="PANTHER" id="PTHR11607">
    <property type="entry name" value="ALPHA-MANNOSIDASE"/>
    <property type="match status" value="1"/>
</dbReference>
<protein>
    <submittedName>
        <fullName evidence="2">Alpha mannosidase 2x</fullName>
    </submittedName>
</protein>
<evidence type="ECO:0000259" key="1">
    <source>
        <dbReference type="Pfam" id="PF07748"/>
    </source>
</evidence>
<dbReference type="GO" id="GO:0004559">
    <property type="term" value="F:alpha-mannosidase activity"/>
    <property type="evidence" value="ECO:0007669"/>
    <property type="project" value="InterPro"/>
</dbReference>
<accession>A0A147B8P7</accession>
<dbReference type="GO" id="GO:0006491">
    <property type="term" value="P:N-glycan processing"/>
    <property type="evidence" value="ECO:0007669"/>
    <property type="project" value="TreeGrafter"/>
</dbReference>
<dbReference type="GO" id="GO:0006013">
    <property type="term" value="P:mannose metabolic process"/>
    <property type="evidence" value="ECO:0007669"/>
    <property type="project" value="InterPro"/>
</dbReference>
<feature type="domain" description="Glycosyl hydrolase family 38 C-terminal" evidence="1">
    <location>
        <begin position="10"/>
        <end position="70"/>
    </location>
</feature>
<dbReference type="Pfam" id="PF07748">
    <property type="entry name" value="Glyco_hydro_38C"/>
    <property type="match status" value="1"/>
</dbReference>
<feature type="non-terminal residue" evidence="2">
    <location>
        <position position="1"/>
    </location>
</feature>
<dbReference type="InterPro" id="IPR011013">
    <property type="entry name" value="Gal_mutarotase_sf_dom"/>
</dbReference>
<dbReference type="GO" id="GO:0030246">
    <property type="term" value="F:carbohydrate binding"/>
    <property type="evidence" value="ECO:0007669"/>
    <property type="project" value="InterPro"/>
</dbReference>
<dbReference type="Gene3D" id="2.70.98.30">
    <property type="entry name" value="Golgi alpha-mannosidase II, domain 4"/>
    <property type="match status" value="1"/>
</dbReference>
<sequence>SVNGLLMARRHTQEKLTLQGNVYPMPTMMFIQDNSTRLSVLTGQPLGTTSLRTGVVDVFLDRRLNQDDKRGLQQGVKDNLKTPSSFRLLVERLSPAPHLREASWHPSLLGHHASMSLLHPPFVLVHSKGFQLPEPPLRLSSFAPLAVASLPCDVHLLNLRTMAQSNSSRPSNTTAMFLQRLPHDCHFRTYAVRCTFQPETLSDILPDYFSNWYEESSLSLMHTVSSPARSSSLRW</sequence>
<dbReference type="PANTHER" id="PTHR11607:SF3">
    <property type="entry name" value="LYSOSOMAL ALPHA-MANNOSIDASE"/>
    <property type="match status" value="1"/>
</dbReference>
<dbReference type="InterPro" id="IPR050843">
    <property type="entry name" value="Glycosyl_Hydrlase_38"/>
</dbReference>
<name>A0A147B8P7_9ACAR</name>